<keyword evidence="1" id="KW-0812">Transmembrane</keyword>
<dbReference type="AlphaFoldDB" id="A0AAV2HIX3"/>
<keyword evidence="3" id="KW-1185">Reference proteome</keyword>
<evidence type="ECO:0000313" key="2">
    <source>
        <dbReference type="EMBL" id="CAL1533970.1"/>
    </source>
</evidence>
<organism evidence="2 3">
    <name type="scientific">Lymnaea stagnalis</name>
    <name type="common">Great pond snail</name>
    <name type="synonym">Helix stagnalis</name>
    <dbReference type="NCBI Taxonomy" id="6523"/>
    <lineage>
        <taxon>Eukaryota</taxon>
        <taxon>Metazoa</taxon>
        <taxon>Spiralia</taxon>
        <taxon>Lophotrochozoa</taxon>
        <taxon>Mollusca</taxon>
        <taxon>Gastropoda</taxon>
        <taxon>Heterobranchia</taxon>
        <taxon>Euthyneura</taxon>
        <taxon>Panpulmonata</taxon>
        <taxon>Hygrophila</taxon>
        <taxon>Lymnaeoidea</taxon>
        <taxon>Lymnaeidae</taxon>
        <taxon>Lymnaea</taxon>
    </lineage>
</organism>
<dbReference type="Proteomes" id="UP001497497">
    <property type="component" value="Unassembled WGS sequence"/>
</dbReference>
<protein>
    <submittedName>
        <fullName evidence="2">Uncharacterized protein</fullName>
    </submittedName>
</protein>
<name>A0AAV2HIX3_LYMST</name>
<gene>
    <name evidence="2" type="ORF">GSLYS_00007930001</name>
</gene>
<feature type="transmembrane region" description="Helical" evidence="1">
    <location>
        <begin position="58"/>
        <end position="77"/>
    </location>
</feature>
<comment type="caution">
    <text evidence="2">The sequence shown here is derived from an EMBL/GenBank/DDBJ whole genome shotgun (WGS) entry which is preliminary data.</text>
</comment>
<accession>A0AAV2HIX3</accession>
<evidence type="ECO:0000256" key="1">
    <source>
        <dbReference type="SAM" id="Phobius"/>
    </source>
</evidence>
<keyword evidence="1" id="KW-0472">Membrane</keyword>
<dbReference type="EMBL" id="CAXITT010000157">
    <property type="protein sequence ID" value="CAL1533970.1"/>
    <property type="molecule type" value="Genomic_DNA"/>
</dbReference>
<keyword evidence="1" id="KW-1133">Transmembrane helix</keyword>
<reference evidence="2 3" key="1">
    <citation type="submission" date="2024-04" db="EMBL/GenBank/DDBJ databases">
        <authorList>
            <consortium name="Genoscope - CEA"/>
            <person name="William W."/>
        </authorList>
    </citation>
    <scope>NUCLEOTIDE SEQUENCE [LARGE SCALE GENOMIC DNA]</scope>
</reference>
<proteinExistence type="predicted"/>
<evidence type="ECO:0000313" key="3">
    <source>
        <dbReference type="Proteomes" id="UP001497497"/>
    </source>
</evidence>
<sequence length="103" mass="11882">MPSREGPYPLRKCRGRTIRGFRCNVDLRLTPGKSRYCRWHALQDPEYADLLTQNGNNLWFIAVPVVVVSVILFWILVKTLGIPTLEDPTDETIWTESLNELPL</sequence>